<comment type="caution">
    <text evidence="2">The sequence shown here is derived from an EMBL/GenBank/DDBJ whole genome shotgun (WGS) entry which is preliminary data.</text>
</comment>
<feature type="region of interest" description="Disordered" evidence="1">
    <location>
        <begin position="85"/>
        <end position="142"/>
    </location>
</feature>
<dbReference type="NCBIfam" id="TIGR02300">
    <property type="entry name" value="FYDLN_acid"/>
    <property type="match status" value="1"/>
</dbReference>
<dbReference type="Pfam" id="PF09538">
    <property type="entry name" value="FYDLN_acid"/>
    <property type="match status" value="1"/>
</dbReference>
<evidence type="ECO:0000313" key="3">
    <source>
        <dbReference type="Proteomes" id="UP001424459"/>
    </source>
</evidence>
<proteinExistence type="predicted"/>
<name>A0ABP7U443_9SPHN</name>
<keyword evidence="3" id="KW-1185">Reference proteome</keyword>
<evidence type="ECO:0000256" key="1">
    <source>
        <dbReference type="SAM" id="MobiDB-lite"/>
    </source>
</evidence>
<organism evidence="2 3">
    <name type="scientific">Sphingomonas rosea</name>
    <dbReference type="NCBI Taxonomy" id="335605"/>
    <lineage>
        <taxon>Bacteria</taxon>
        <taxon>Pseudomonadati</taxon>
        <taxon>Pseudomonadota</taxon>
        <taxon>Alphaproteobacteria</taxon>
        <taxon>Sphingomonadales</taxon>
        <taxon>Sphingomonadaceae</taxon>
        <taxon>Sphingomonas</taxon>
    </lineage>
</organism>
<protein>
    <recommendedName>
        <fullName evidence="4">TIGR02300 family protein</fullName>
    </recommendedName>
</protein>
<feature type="region of interest" description="Disordered" evidence="1">
    <location>
        <begin position="1"/>
        <end position="21"/>
    </location>
</feature>
<feature type="compositionally biased region" description="Acidic residues" evidence="1">
    <location>
        <begin position="102"/>
        <end position="142"/>
    </location>
</feature>
<gene>
    <name evidence="2" type="ORF">GCM10022281_14840</name>
</gene>
<feature type="compositionally biased region" description="Basic residues" evidence="1">
    <location>
        <begin position="12"/>
        <end position="21"/>
    </location>
</feature>
<dbReference type="Proteomes" id="UP001424459">
    <property type="component" value="Unassembled WGS sequence"/>
</dbReference>
<sequence length="142" mass="15515">MGRALTATPRYGKARRNRPGQRCRRPHCLLEFWLMVKPEWGAKRTCPKCATRFYDLGKDDPVTCIACGTTFVPEPVLKSKQPMPFEQVTTTAAPAAAADSDLGAEDLALPDEDEEPSADDEVDLSTGDDDLGVETAGDEDEQ</sequence>
<evidence type="ECO:0008006" key="4">
    <source>
        <dbReference type="Google" id="ProtNLM"/>
    </source>
</evidence>
<reference evidence="3" key="1">
    <citation type="journal article" date="2019" name="Int. J. Syst. Evol. Microbiol.">
        <title>The Global Catalogue of Microorganisms (GCM) 10K type strain sequencing project: providing services to taxonomists for standard genome sequencing and annotation.</title>
        <authorList>
            <consortium name="The Broad Institute Genomics Platform"/>
            <consortium name="The Broad Institute Genome Sequencing Center for Infectious Disease"/>
            <person name="Wu L."/>
            <person name="Ma J."/>
        </authorList>
    </citation>
    <scope>NUCLEOTIDE SEQUENCE [LARGE SCALE GENOMIC DNA]</scope>
    <source>
        <strain evidence="3">JCM 17564</strain>
    </source>
</reference>
<dbReference type="InterPro" id="IPR012644">
    <property type="entry name" value="CHP02300_FYDLN_acid"/>
</dbReference>
<feature type="compositionally biased region" description="Low complexity" evidence="1">
    <location>
        <begin position="89"/>
        <end position="101"/>
    </location>
</feature>
<evidence type="ECO:0000313" key="2">
    <source>
        <dbReference type="EMBL" id="GAA4035476.1"/>
    </source>
</evidence>
<dbReference type="EMBL" id="BAABBR010000001">
    <property type="protein sequence ID" value="GAA4035476.1"/>
    <property type="molecule type" value="Genomic_DNA"/>
</dbReference>
<accession>A0ABP7U443</accession>